<dbReference type="PANTHER" id="PTHR11712">
    <property type="entry name" value="POLYKETIDE SYNTHASE-RELATED"/>
    <property type="match status" value="1"/>
</dbReference>
<evidence type="ECO:0000256" key="1">
    <source>
        <dbReference type="ARBA" id="ARBA00022679"/>
    </source>
</evidence>
<accession>A0ABV1VXM6</accession>
<comment type="caution">
    <text evidence="3">The sequence shown here is derived from an EMBL/GenBank/DDBJ whole genome shotgun (WGS) entry which is preliminary data.</text>
</comment>
<feature type="domain" description="Beta-ketoacyl synthase-like N-terminal" evidence="2">
    <location>
        <begin position="171"/>
        <end position="232"/>
    </location>
</feature>
<gene>
    <name evidence="3" type="ORF">ABT317_06550</name>
</gene>
<dbReference type="Proteomes" id="UP001458415">
    <property type="component" value="Unassembled WGS sequence"/>
</dbReference>
<evidence type="ECO:0000313" key="3">
    <source>
        <dbReference type="EMBL" id="MER6976692.1"/>
    </source>
</evidence>
<proteinExistence type="predicted"/>
<dbReference type="InterPro" id="IPR000794">
    <property type="entry name" value="Beta-ketoacyl_synthase"/>
</dbReference>
<dbReference type="Pfam" id="PF00109">
    <property type="entry name" value="ketoacyl-synt"/>
    <property type="match status" value="1"/>
</dbReference>
<feature type="non-terminal residue" evidence="3">
    <location>
        <position position="238"/>
    </location>
</feature>
<dbReference type="PANTHER" id="PTHR11712:SF336">
    <property type="entry name" value="3-OXOACYL-[ACYL-CARRIER-PROTEIN] SYNTHASE, MITOCHONDRIAL"/>
    <property type="match status" value="1"/>
</dbReference>
<keyword evidence="1" id="KW-0808">Transferase</keyword>
<evidence type="ECO:0000313" key="4">
    <source>
        <dbReference type="Proteomes" id="UP001458415"/>
    </source>
</evidence>
<dbReference type="SUPFAM" id="SSF53901">
    <property type="entry name" value="Thiolase-like"/>
    <property type="match status" value="1"/>
</dbReference>
<name>A0ABV1VXM6_9ACTN</name>
<protein>
    <submittedName>
        <fullName evidence="3">Beta-ketoacyl synthase N-terminal-like domain-containing protein</fullName>
    </submittedName>
</protein>
<reference evidence="3 4" key="1">
    <citation type="submission" date="2024-06" db="EMBL/GenBank/DDBJ databases">
        <title>The Natural Products Discovery Center: Release of the First 8490 Sequenced Strains for Exploring Actinobacteria Biosynthetic Diversity.</title>
        <authorList>
            <person name="Kalkreuter E."/>
            <person name="Kautsar S.A."/>
            <person name="Yang D."/>
            <person name="Bader C.D."/>
            <person name="Teijaro C.N."/>
            <person name="Fluegel L."/>
            <person name="Davis C.M."/>
            <person name="Simpson J.R."/>
            <person name="Lauterbach L."/>
            <person name="Steele A.D."/>
            <person name="Gui C."/>
            <person name="Meng S."/>
            <person name="Li G."/>
            <person name="Viehrig K."/>
            <person name="Ye F."/>
            <person name="Su P."/>
            <person name="Kiefer A.F."/>
            <person name="Nichols A."/>
            <person name="Cepeda A.J."/>
            <person name="Yan W."/>
            <person name="Fan B."/>
            <person name="Jiang Y."/>
            <person name="Adhikari A."/>
            <person name="Zheng C.-J."/>
            <person name="Schuster L."/>
            <person name="Cowan T.M."/>
            <person name="Smanski M.J."/>
            <person name="Chevrette M.G."/>
            <person name="De Carvalho L.P.S."/>
            <person name="Shen B."/>
        </authorList>
    </citation>
    <scope>NUCLEOTIDE SEQUENCE [LARGE SCALE GENOMIC DNA]</scope>
    <source>
        <strain evidence="3 4">NPDC000634</strain>
    </source>
</reference>
<dbReference type="InterPro" id="IPR014030">
    <property type="entry name" value="Ketoacyl_synth_N"/>
</dbReference>
<dbReference type="EMBL" id="JBEPCU010000060">
    <property type="protein sequence ID" value="MER6976692.1"/>
    <property type="molecule type" value="Genomic_DNA"/>
</dbReference>
<dbReference type="InterPro" id="IPR016039">
    <property type="entry name" value="Thiolase-like"/>
</dbReference>
<evidence type="ECO:0000259" key="2">
    <source>
        <dbReference type="Pfam" id="PF00109"/>
    </source>
</evidence>
<sequence length="238" mass="26321">MPEVPIHPYAVTAGEVVPGDLFALSQEEAERQQWCVVMHTLPESPETIRVTLRPPLGGLDREAVLAREQQVFVAGRRVDVAAVPAVSSPRLDSVEFHDGDRVTRLRAVDPEGVEVTYERRWGAWHRDLDDRAGEKVSDDVVRGWAADADRAGYVVRHHSRPTREASWAGPRRVVVTGLGALTPLGVGVDELWRGLLDGRHGIRELEGEEFQELPVRIAGVVPVDPGMMLSRAAARRMN</sequence>
<keyword evidence="4" id="KW-1185">Reference proteome</keyword>
<dbReference type="Gene3D" id="3.40.47.10">
    <property type="match status" value="1"/>
</dbReference>
<organism evidence="3 4">
    <name type="scientific">Streptomyces carpinensis</name>
    <dbReference type="NCBI Taxonomy" id="66369"/>
    <lineage>
        <taxon>Bacteria</taxon>
        <taxon>Bacillati</taxon>
        <taxon>Actinomycetota</taxon>
        <taxon>Actinomycetes</taxon>
        <taxon>Kitasatosporales</taxon>
        <taxon>Streptomycetaceae</taxon>
        <taxon>Streptomyces</taxon>
    </lineage>
</organism>